<feature type="chain" id="PRO_5020278739" evidence="9">
    <location>
        <begin position="32"/>
        <end position="438"/>
    </location>
</feature>
<feature type="signal peptide" evidence="9">
    <location>
        <begin position="1"/>
        <end position="31"/>
    </location>
</feature>
<reference evidence="11 12" key="2">
    <citation type="submission" date="2019-05" db="EMBL/GenBank/DDBJ databases">
        <title>Glycomyces buryatensis sp. nov.</title>
        <authorList>
            <person name="Nikitina E."/>
        </authorList>
    </citation>
    <scope>NUCLEOTIDE SEQUENCE [LARGE SCALE GENOMIC DNA]</scope>
    <source>
        <strain evidence="11 12">18</strain>
    </source>
</reference>
<evidence type="ECO:0000256" key="7">
    <source>
        <dbReference type="SAM" id="MobiDB-lite"/>
    </source>
</evidence>
<name>A0A4S8QDH6_9ACTN</name>
<dbReference type="Proteomes" id="UP000308760">
    <property type="component" value="Unassembled WGS sequence"/>
</dbReference>
<organism evidence="11 12">
    <name type="scientific">Glycomyces buryatensis</name>
    <dbReference type="NCBI Taxonomy" id="2570927"/>
    <lineage>
        <taxon>Bacteria</taxon>
        <taxon>Bacillati</taxon>
        <taxon>Actinomycetota</taxon>
        <taxon>Actinomycetes</taxon>
        <taxon>Glycomycetales</taxon>
        <taxon>Glycomycetaceae</taxon>
        <taxon>Glycomyces</taxon>
    </lineage>
</organism>
<feature type="active site" description="Charge relay system" evidence="5">
    <location>
        <position position="125"/>
    </location>
</feature>
<feature type="region of interest" description="Disordered" evidence="7">
    <location>
        <begin position="416"/>
        <end position="438"/>
    </location>
</feature>
<reference evidence="12" key="1">
    <citation type="submission" date="2019-04" db="EMBL/GenBank/DDBJ databases">
        <title>Nocardioides xinjiangensis sp. nov.</title>
        <authorList>
            <person name="Liu S."/>
        </authorList>
    </citation>
    <scope>NUCLEOTIDE SEQUENCE [LARGE SCALE GENOMIC DNA]</scope>
    <source>
        <strain evidence="12">18</strain>
    </source>
</reference>
<evidence type="ECO:0000259" key="10">
    <source>
        <dbReference type="Pfam" id="PF00082"/>
    </source>
</evidence>
<dbReference type="PANTHER" id="PTHR43806">
    <property type="entry name" value="PEPTIDASE S8"/>
    <property type="match status" value="1"/>
</dbReference>
<evidence type="ECO:0000256" key="6">
    <source>
        <dbReference type="RuleBase" id="RU003355"/>
    </source>
</evidence>
<dbReference type="InterPro" id="IPR015500">
    <property type="entry name" value="Peptidase_S8_subtilisin-rel"/>
</dbReference>
<dbReference type="InterPro" id="IPR050131">
    <property type="entry name" value="Peptidase_S8_subtilisin-like"/>
</dbReference>
<dbReference type="InterPro" id="IPR023828">
    <property type="entry name" value="Peptidase_S8_Ser-AS"/>
</dbReference>
<evidence type="ECO:0000256" key="2">
    <source>
        <dbReference type="ARBA" id="ARBA00022670"/>
    </source>
</evidence>
<evidence type="ECO:0000256" key="9">
    <source>
        <dbReference type="SAM" id="SignalP"/>
    </source>
</evidence>
<feature type="compositionally biased region" description="Basic and acidic residues" evidence="7">
    <location>
        <begin position="416"/>
        <end position="429"/>
    </location>
</feature>
<keyword evidence="8" id="KW-0472">Membrane</keyword>
<dbReference type="OrthoDB" id="9798386at2"/>
<dbReference type="PRINTS" id="PR00723">
    <property type="entry name" value="SUBTILISIN"/>
</dbReference>
<feature type="transmembrane region" description="Helical" evidence="8">
    <location>
        <begin position="388"/>
        <end position="406"/>
    </location>
</feature>
<dbReference type="GO" id="GO:0006508">
    <property type="term" value="P:proteolysis"/>
    <property type="evidence" value="ECO:0007669"/>
    <property type="project" value="UniProtKB-KW"/>
</dbReference>
<keyword evidence="12" id="KW-1185">Reference proteome</keyword>
<sequence>MRILPRLPLYSAAVALAAASTVLLTSAPASADFGTGTFTGDDVQPCETPETEGEDLTAKEWTTDKLGLNEAHQYNEGRFEDGSRVKIAVIDSGVQSTHEIFGDRVSSGFDIFDPDGNGQCDGYQHGTGVAGIAAGGAESNQFVGVAPQAEILPIRLFLDAEEGAGFDKSEQLASVINDAVSKGADVINISLVTPPTPKLEQAVKDAIAADVVIVAATGNAGIDMDSTEYSGEDAGYYPANYEEVIAVGAHDENGAYYKETNFGAKIDILAPGVNVTMPFPGGGWFTDSGTSFAAPFVSGAAALLKGEFGKTTDVKWISDRLKDTALPPPDDFNRYQGYGVLNVAAALTAPDPSEDGESESPAPPADAEQRSIAGIDVDYDPLSTAKTVAWASIGIAIVVITLVLVLRKIVPDGRKRGWRPGTRDVDRLPVKAGAEDTA</sequence>
<dbReference type="RefSeq" id="WP_136533860.1">
    <property type="nucleotide sequence ID" value="NZ_STGY01000025.1"/>
</dbReference>
<dbReference type="Gene3D" id="3.40.50.200">
    <property type="entry name" value="Peptidase S8/S53 domain"/>
    <property type="match status" value="1"/>
</dbReference>
<evidence type="ECO:0000313" key="11">
    <source>
        <dbReference type="EMBL" id="THV42428.1"/>
    </source>
</evidence>
<dbReference type="InterPro" id="IPR000209">
    <property type="entry name" value="Peptidase_S8/S53_dom"/>
</dbReference>
<evidence type="ECO:0000256" key="1">
    <source>
        <dbReference type="ARBA" id="ARBA00011073"/>
    </source>
</evidence>
<feature type="region of interest" description="Disordered" evidence="7">
    <location>
        <begin position="349"/>
        <end position="368"/>
    </location>
</feature>
<evidence type="ECO:0000313" key="12">
    <source>
        <dbReference type="Proteomes" id="UP000308760"/>
    </source>
</evidence>
<keyword evidence="3 5" id="KW-0378">Hydrolase</keyword>
<dbReference type="PANTHER" id="PTHR43806:SF11">
    <property type="entry name" value="CEREVISIN-RELATED"/>
    <property type="match status" value="1"/>
</dbReference>
<dbReference type="AlphaFoldDB" id="A0A4S8QDH6"/>
<feature type="active site" description="Charge relay system" evidence="5">
    <location>
        <position position="291"/>
    </location>
</feature>
<accession>A0A4S8QDH6</accession>
<dbReference type="PROSITE" id="PS00137">
    <property type="entry name" value="SUBTILASE_HIS"/>
    <property type="match status" value="1"/>
</dbReference>
<evidence type="ECO:0000256" key="3">
    <source>
        <dbReference type="ARBA" id="ARBA00022801"/>
    </source>
</evidence>
<comment type="caution">
    <text evidence="11">The sequence shown here is derived from an EMBL/GenBank/DDBJ whole genome shotgun (WGS) entry which is preliminary data.</text>
</comment>
<dbReference type="PROSITE" id="PS51892">
    <property type="entry name" value="SUBTILASE"/>
    <property type="match status" value="1"/>
</dbReference>
<keyword evidence="9" id="KW-0732">Signal</keyword>
<feature type="active site" description="Charge relay system" evidence="5">
    <location>
        <position position="91"/>
    </location>
</feature>
<feature type="domain" description="Peptidase S8/S53" evidence="10">
    <location>
        <begin position="82"/>
        <end position="339"/>
    </location>
</feature>
<keyword evidence="8" id="KW-0812">Transmembrane</keyword>
<keyword evidence="4 5" id="KW-0720">Serine protease</keyword>
<dbReference type="PROSITE" id="PS00138">
    <property type="entry name" value="SUBTILASE_SER"/>
    <property type="match status" value="1"/>
</dbReference>
<gene>
    <name evidence="11" type="ORF">FAB82_07175</name>
</gene>
<dbReference type="SUPFAM" id="SSF52743">
    <property type="entry name" value="Subtilisin-like"/>
    <property type="match status" value="1"/>
</dbReference>
<dbReference type="PROSITE" id="PS00136">
    <property type="entry name" value="SUBTILASE_ASP"/>
    <property type="match status" value="1"/>
</dbReference>
<evidence type="ECO:0000256" key="8">
    <source>
        <dbReference type="SAM" id="Phobius"/>
    </source>
</evidence>
<proteinExistence type="inferred from homology"/>
<dbReference type="Pfam" id="PF00082">
    <property type="entry name" value="Peptidase_S8"/>
    <property type="match status" value="1"/>
</dbReference>
<dbReference type="InterPro" id="IPR022398">
    <property type="entry name" value="Peptidase_S8_His-AS"/>
</dbReference>
<dbReference type="InterPro" id="IPR023827">
    <property type="entry name" value="Peptidase_S8_Asp-AS"/>
</dbReference>
<dbReference type="GO" id="GO:0004252">
    <property type="term" value="F:serine-type endopeptidase activity"/>
    <property type="evidence" value="ECO:0007669"/>
    <property type="project" value="UniProtKB-UniRule"/>
</dbReference>
<keyword evidence="2 5" id="KW-0645">Protease</keyword>
<keyword evidence="8" id="KW-1133">Transmembrane helix</keyword>
<dbReference type="InterPro" id="IPR036852">
    <property type="entry name" value="Peptidase_S8/S53_dom_sf"/>
</dbReference>
<dbReference type="EMBL" id="STGY01000025">
    <property type="protein sequence ID" value="THV42428.1"/>
    <property type="molecule type" value="Genomic_DNA"/>
</dbReference>
<comment type="similarity">
    <text evidence="1 5 6">Belongs to the peptidase S8 family.</text>
</comment>
<evidence type="ECO:0000256" key="4">
    <source>
        <dbReference type="ARBA" id="ARBA00022825"/>
    </source>
</evidence>
<evidence type="ECO:0000256" key="5">
    <source>
        <dbReference type="PROSITE-ProRule" id="PRU01240"/>
    </source>
</evidence>
<protein>
    <submittedName>
        <fullName evidence="11">Type VII secretion-associated serine protease mycosin</fullName>
    </submittedName>
</protein>